<gene>
    <name evidence="1" type="ORF">OHU69_11885</name>
</gene>
<proteinExistence type="predicted"/>
<evidence type="ECO:0000313" key="1">
    <source>
        <dbReference type="EMBL" id="WTS11678.1"/>
    </source>
</evidence>
<name>A0AAU1U4M0_9ACTN</name>
<dbReference type="AlphaFoldDB" id="A0AAU1U4M0"/>
<sequence length="196" mass="21901">MGGSIAALVIAALGVIGTLASGLLTQRAAACARMVELEHDQRHRRGEEDRNRRQAMLERRHACYVTLNMADRQFHSTLLLYVDSLRTGIDIERAKADVEAARDAMREQWGEAQLVLSDALLPVAAEANGVLWKIYEMVRRIERGHEESGETLEAAHDRLREATRSSLFALREAMRRDLGVSALSEGADRPARRSQQ</sequence>
<dbReference type="EMBL" id="CP108195">
    <property type="protein sequence ID" value="WTS11678.1"/>
    <property type="molecule type" value="Genomic_DNA"/>
</dbReference>
<protein>
    <submittedName>
        <fullName evidence="1">Uncharacterized protein</fullName>
    </submittedName>
</protein>
<accession>A0AAU1U4M0</accession>
<reference evidence="1" key="1">
    <citation type="submission" date="2022-10" db="EMBL/GenBank/DDBJ databases">
        <title>The complete genomes of actinobacterial strains from the NBC collection.</title>
        <authorList>
            <person name="Joergensen T.S."/>
            <person name="Alvarez Arevalo M."/>
            <person name="Sterndorff E.B."/>
            <person name="Faurdal D."/>
            <person name="Vuksanovic O."/>
            <person name="Mourched A.-S."/>
            <person name="Charusanti P."/>
            <person name="Shaw S."/>
            <person name="Blin K."/>
            <person name="Weber T."/>
        </authorList>
    </citation>
    <scope>NUCLEOTIDE SEQUENCE</scope>
    <source>
        <strain evidence="1">NBC_00119</strain>
    </source>
</reference>
<organism evidence="1">
    <name type="scientific">Streptomyces sp. NBC_00119</name>
    <dbReference type="NCBI Taxonomy" id="2975659"/>
    <lineage>
        <taxon>Bacteria</taxon>
        <taxon>Bacillati</taxon>
        <taxon>Actinomycetota</taxon>
        <taxon>Actinomycetes</taxon>
        <taxon>Kitasatosporales</taxon>
        <taxon>Streptomycetaceae</taxon>
        <taxon>Streptomyces</taxon>
    </lineage>
</organism>